<evidence type="ECO:0000256" key="2">
    <source>
        <dbReference type="ARBA" id="ARBA00002434"/>
    </source>
</evidence>
<dbReference type="Gene3D" id="3.40.50.2300">
    <property type="match status" value="1"/>
</dbReference>
<evidence type="ECO:0000256" key="7">
    <source>
        <dbReference type="ARBA" id="ARBA00022475"/>
    </source>
</evidence>
<keyword evidence="21" id="KW-1185">Reference proteome</keyword>
<evidence type="ECO:0000256" key="3">
    <source>
        <dbReference type="ARBA" id="ARBA00004651"/>
    </source>
</evidence>
<evidence type="ECO:0000256" key="16">
    <source>
        <dbReference type="ARBA" id="ARBA00033349"/>
    </source>
</evidence>
<evidence type="ECO:0000256" key="10">
    <source>
        <dbReference type="ARBA" id="ARBA00022679"/>
    </source>
</evidence>
<feature type="domain" description="PTS EIIB type-2" evidence="18">
    <location>
        <begin position="432"/>
        <end position="523"/>
    </location>
</feature>
<dbReference type="InterPro" id="IPR050893">
    <property type="entry name" value="Sugar_PTS"/>
</dbReference>
<dbReference type="PANTHER" id="PTHR30181:SF3">
    <property type="entry name" value="MULTIPHOSPHORYL TRANSFER PROTEIN"/>
    <property type="match status" value="1"/>
</dbReference>
<name>A0A0K1W2A6_9MOLU</name>
<dbReference type="PROSITE" id="PS51104">
    <property type="entry name" value="PTS_EIIC_TYPE_2"/>
    <property type="match status" value="1"/>
</dbReference>
<dbReference type="InterPro" id="IPR013011">
    <property type="entry name" value="PTS_EIIB_2"/>
</dbReference>
<dbReference type="KEGG" id="sll:SLITO_v1c06740"/>
<evidence type="ECO:0000313" key="21">
    <source>
        <dbReference type="Proteomes" id="UP000067476"/>
    </source>
</evidence>
<evidence type="ECO:0000313" key="20">
    <source>
        <dbReference type="EMBL" id="AKX34301.1"/>
    </source>
</evidence>
<keyword evidence="10" id="KW-0808">Transferase</keyword>
<dbReference type="InterPro" id="IPR003501">
    <property type="entry name" value="PTS_EIIB_2/3"/>
</dbReference>
<dbReference type="AlphaFoldDB" id="A0A0K1W2A6"/>
<evidence type="ECO:0000256" key="9">
    <source>
        <dbReference type="ARBA" id="ARBA00022597"/>
    </source>
</evidence>
<dbReference type="InterPro" id="IPR013014">
    <property type="entry name" value="PTS_EIIC_2"/>
</dbReference>
<dbReference type="GO" id="GO:0009401">
    <property type="term" value="P:phosphoenolpyruvate-dependent sugar phosphotransferase system"/>
    <property type="evidence" value="ECO:0007669"/>
    <property type="project" value="UniProtKB-KW"/>
</dbReference>
<dbReference type="Pfam" id="PF02302">
    <property type="entry name" value="PTS_IIB"/>
    <property type="match status" value="1"/>
</dbReference>
<feature type="transmembrane region" description="Helical" evidence="17">
    <location>
        <begin position="322"/>
        <end position="344"/>
    </location>
</feature>
<keyword evidence="6" id="KW-0813">Transport</keyword>
<keyword evidence="8" id="KW-0597">Phosphoprotein</keyword>
<evidence type="ECO:0000256" key="13">
    <source>
        <dbReference type="ARBA" id="ARBA00022777"/>
    </source>
</evidence>
<dbReference type="Pfam" id="PF02378">
    <property type="entry name" value="PTS_EIIC"/>
    <property type="match status" value="1"/>
</dbReference>
<feature type="transmembrane region" description="Helical" evidence="17">
    <location>
        <begin position="33"/>
        <end position="58"/>
    </location>
</feature>
<dbReference type="EMBL" id="CP012357">
    <property type="protein sequence ID" value="AKX34301.1"/>
    <property type="molecule type" value="Genomic_DNA"/>
</dbReference>
<comment type="function">
    <text evidence="2">The phosphoenolpyruvate-dependent sugar phosphotransferase system (sugar PTS), a major carbohydrate active transport system, catalyzes the phosphorylation of incoming sugar substrates concomitantly with their translocation across the cell membrane. The enzyme II CmtAB PTS system is involved in D-mannitol transport.</text>
</comment>
<keyword evidence="15 17" id="KW-0472">Membrane</keyword>
<evidence type="ECO:0000259" key="19">
    <source>
        <dbReference type="PROSITE" id="PS51104"/>
    </source>
</evidence>
<dbReference type="GO" id="GO:0005886">
    <property type="term" value="C:plasma membrane"/>
    <property type="evidence" value="ECO:0007669"/>
    <property type="project" value="UniProtKB-SubCell"/>
</dbReference>
<comment type="subcellular location">
    <subcellularLocation>
        <location evidence="3">Cell membrane</location>
        <topology evidence="3">Multi-pass membrane protein</topology>
    </subcellularLocation>
</comment>
<dbReference type="GO" id="GO:0016301">
    <property type="term" value="F:kinase activity"/>
    <property type="evidence" value="ECO:0007669"/>
    <property type="project" value="UniProtKB-KW"/>
</dbReference>
<evidence type="ECO:0000259" key="18">
    <source>
        <dbReference type="PROSITE" id="PS51099"/>
    </source>
</evidence>
<comment type="catalytic activity">
    <reaction evidence="1">
        <text>D-mannitol(out) + N(pros)-phospho-L-histidyl-[protein] = D-mannitol 1-phosphate(in) + L-histidyl-[protein]</text>
        <dbReference type="Rhea" id="RHEA:33363"/>
        <dbReference type="Rhea" id="RHEA-COMP:9745"/>
        <dbReference type="Rhea" id="RHEA-COMP:9746"/>
        <dbReference type="ChEBI" id="CHEBI:16899"/>
        <dbReference type="ChEBI" id="CHEBI:29979"/>
        <dbReference type="ChEBI" id="CHEBI:61381"/>
        <dbReference type="ChEBI" id="CHEBI:64837"/>
        <dbReference type="EC" id="2.7.1.197"/>
    </reaction>
</comment>
<feature type="transmembrane region" description="Helical" evidence="17">
    <location>
        <begin position="294"/>
        <end position="315"/>
    </location>
</feature>
<accession>A0A0K1W2A6</accession>
<keyword evidence="12 17" id="KW-0812">Transmembrane</keyword>
<dbReference type="PANTHER" id="PTHR30181">
    <property type="entry name" value="MANNITOL PERMEASE IIC COMPONENT"/>
    <property type="match status" value="1"/>
</dbReference>
<evidence type="ECO:0000256" key="4">
    <source>
        <dbReference type="ARBA" id="ARBA00011909"/>
    </source>
</evidence>
<keyword evidence="7" id="KW-1003">Cell membrane</keyword>
<keyword evidence="13" id="KW-0418">Kinase</keyword>
<evidence type="ECO:0000256" key="14">
    <source>
        <dbReference type="ARBA" id="ARBA00022989"/>
    </source>
</evidence>
<reference evidence="20 21" key="1">
    <citation type="journal article" date="2015" name="Genome Announc.">
        <title>Complete Genome Sequence of Spiroplasma litorale TN-1T (DSM 21781), a Bacterium Isolated from a Green-Eyed Horsefly (Tabanus nigrovittatus).</title>
        <authorList>
            <person name="Lo W.S."/>
            <person name="Lai Y.C."/>
            <person name="Lien Y.W."/>
            <person name="Wang T.H."/>
            <person name="Kuo C.H."/>
        </authorList>
    </citation>
    <scope>NUCLEOTIDE SEQUENCE [LARGE SCALE GENOMIC DNA]</scope>
    <source>
        <strain evidence="20 21">TN-1</strain>
    </source>
</reference>
<evidence type="ECO:0000256" key="8">
    <source>
        <dbReference type="ARBA" id="ARBA00022553"/>
    </source>
</evidence>
<evidence type="ECO:0000256" key="6">
    <source>
        <dbReference type="ARBA" id="ARBA00022448"/>
    </source>
</evidence>
<evidence type="ECO:0000256" key="12">
    <source>
        <dbReference type="ARBA" id="ARBA00022692"/>
    </source>
</evidence>
<sequence>MKKEIKNETVAILKAEKSNKAQLFKVKLQKTGAFMAGMIMPSIGILLAWGLWTAMFLYDYDANKKLGWFDAPMLGRLIEPGIKWLLPILIAFNGGKLVYGIRGGMMGTFVIIGTIVGTDWTYQEFIRLSNGSVPGSPNQFIGAMVLGPLSALFLKYIEKIYIEKINKSYDMLVKNFGIAIYSIIICLVAFFGWGWVMWGITWVMMQIIGLFGNNKWAAPLLGIFTEPVKVSFLNNAINHGVLGPIGYMEVDNLAKAHAENPRSIFFLFDPNPGPGLGMLIAYIIFTKGESRTNAAGSSAIHLIGGIHEVYFVFILAKPKMVLATMAGVVGAQFITSYLGGGTVATPSPGSIISMIALSPGTTAILINLLAFAVGTGVSLAIASILLISDKKRNQVGSTTNFKITDEGIQFSEDVKNEANTIANSSFSWENIKTIVVACEAGMGSSAMASGIIKKWVKENKLDIKVSNIAVKDLDSKFDVVVTMKGFAKFASEKAPSAYIYPVDKFLGKGIYDDLYKKILNANNIEGKE</sequence>
<keyword evidence="14 17" id="KW-1133">Transmembrane helix</keyword>
<protein>
    <recommendedName>
        <fullName evidence="5">PTS system mannitol-specific EIICB component</fullName>
        <ecNumber evidence="4">2.7.1.197</ecNumber>
    </recommendedName>
    <alternativeName>
        <fullName evidence="16">EIICB-Mtl</fullName>
    </alternativeName>
</protein>
<evidence type="ECO:0000256" key="1">
    <source>
        <dbReference type="ARBA" id="ARBA00001655"/>
    </source>
</evidence>
<dbReference type="SUPFAM" id="SSF52794">
    <property type="entry name" value="PTS system IIB component-like"/>
    <property type="match status" value="1"/>
</dbReference>
<dbReference type="InterPro" id="IPR036095">
    <property type="entry name" value="PTS_EIIB-like_sf"/>
</dbReference>
<feature type="transmembrane region" description="Helical" evidence="17">
    <location>
        <begin position="140"/>
        <end position="157"/>
    </location>
</feature>
<dbReference type="OrthoDB" id="9814222at2"/>
<organism evidence="20 21">
    <name type="scientific">Spiroplasma litorale</name>
    <dbReference type="NCBI Taxonomy" id="216942"/>
    <lineage>
        <taxon>Bacteria</taxon>
        <taxon>Bacillati</taxon>
        <taxon>Mycoplasmatota</taxon>
        <taxon>Mollicutes</taxon>
        <taxon>Entomoplasmatales</taxon>
        <taxon>Spiroplasmataceae</taxon>
        <taxon>Spiroplasma</taxon>
    </lineage>
</organism>
<evidence type="ECO:0000256" key="11">
    <source>
        <dbReference type="ARBA" id="ARBA00022683"/>
    </source>
</evidence>
<evidence type="ECO:0000256" key="15">
    <source>
        <dbReference type="ARBA" id="ARBA00023136"/>
    </source>
</evidence>
<dbReference type="CDD" id="cd05567">
    <property type="entry name" value="PTS_IIB_mannitol"/>
    <property type="match status" value="1"/>
</dbReference>
<dbReference type="InterPro" id="IPR029503">
    <property type="entry name" value="PTS_EIIB_mannitol"/>
</dbReference>
<dbReference type="InterPro" id="IPR003352">
    <property type="entry name" value="PTS_EIIC"/>
</dbReference>
<dbReference type="GO" id="GO:0090563">
    <property type="term" value="F:protein-phosphocysteine-sugar phosphotransferase activity"/>
    <property type="evidence" value="ECO:0007669"/>
    <property type="project" value="TreeGrafter"/>
</dbReference>
<dbReference type="RefSeq" id="WP_075058398.1">
    <property type="nucleotide sequence ID" value="NZ_CP012357.1"/>
</dbReference>
<feature type="transmembrane region" description="Helical" evidence="17">
    <location>
        <begin position="99"/>
        <end position="120"/>
    </location>
</feature>
<feature type="transmembrane region" description="Helical" evidence="17">
    <location>
        <begin position="73"/>
        <end position="92"/>
    </location>
</feature>
<keyword evidence="11" id="KW-0598">Phosphotransferase system</keyword>
<keyword evidence="9" id="KW-0762">Sugar transport</keyword>
<evidence type="ECO:0000256" key="5">
    <source>
        <dbReference type="ARBA" id="ARBA00021825"/>
    </source>
</evidence>
<dbReference type="STRING" id="216942.SLITO_v1c06740"/>
<dbReference type="PROSITE" id="PS51099">
    <property type="entry name" value="PTS_EIIB_TYPE_2"/>
    <property type="match status" value="1"/>
</dbReference>
<feature type="transmembrane region" description="Helical" evidence="17">
    <location>
        <begin position="178"/>
        <end position="196"/>
    </location>
</feature>
<feature type="domain" description="PTS EIIC type-2" evidence="19">
    <location>
        <begin position="31"/>
        <end position="399"/>
    </location>
</feature>
<feature type="transmembrane region" description="Helical" evidence="17">
    <location>
        <begin position="364"/>
        <end position="387"/>
    </location>
</feature>
<dbReference type="PATRIC" id="fig|216942.3.peg.684"/>
<dbReference type="Proteomes" id="UP000067476">
    <property type="component" value="Chromosome"/>
</dbReference>
<evidence type="ECO:0000256" key="17">
    <source>
        <dbReference type="SAM" id="Phobius"/>
    </source>
</evidence>
<dbReference type="EC" id="2.7.1.197" evidence="4"/>
<gene>
    <name evidence="20" type="primary">mtlA</name>
    <name evidence="20" type="ORF">SLITO_v1c06740</name>
</gene>
<proteinExistence type="predicted"/>
<dbReference type="GO" id="GO:0022872">
    <property type="term" value="F:protein-N(PI)-phosphohistidine-mannitol phosphotransferase system transmembrane transporter activity"/>
    <property type="evidence" value="ECO:0007669"/>
    <property type="project" value="InterPro"/>
</dbReference>